<evidence type="ECO:0000313" key="1">
    <source>
        <dbReference type="EMBL" id="NMG05065.1"/>
    </source>
</evidence>
<evidence type="ECO:0000313" key="2">
    <source>
        <dbReference type="Proteomes" id="UP000599523"/>
    </source>
</evidence>
<comment type="caution">
    <text evidence="1">The sequence shown here is derived from an EMBL/GenBank/DDBJ whole genome shotgun (WGS) entry which is preliminary data.</text>
</comment>
<accession>A0A972JBI3</accession>
<proteinExistence type="predicted"/>
<protein>
    <submittedName>
        <fullName evidence="1">Uncharacterized protein</fullName>
    </submittedName>
</protein>
<keyword evidence="2" id="KW-1185">Reference proteome</keyword>
<reference evidence="1" key="1">
    <citation type="submission" date="2019-12" db="EMBL/GenBank/DDBJ databases">
        <title>Comparative genomics gives insights into the taxonomy of the Azoarcus-Aromatoleum group and reveals separate origins of nif in the plant-associated Azoarcus and non-plant-associated Aromatoleum sub-groups.</title>
        <authorList>
            <person name="Lafos M."/>
            <person name="Maluk M."/>
            <person name="Batista M."/>
            <person name="Junghare M."/>
            <person name="Carmona M."/>
            <person name="Faoro H."/>
            <person name="Cruz L.M."/>
            <person name="Battistoni F."/>
            <person name="De Souza E."/>
            <person name="Pedrosa F."/>
            <person name="Chen W.-M."/>
            <person name="Poole P.S."/>
            <person name="Dixon R.A."/>
            <person name="James E.K."/>
        </authorList>
    </citation>
    <scope>NUCLEOTIDE SEQUENCE</scope>
    <source>
        <strain evidence="1">NSC3</strain>
    </source>
</reference>
<gene>
    <name evidence="1" type="ORF">GPA21_19165</name>
</gene>
<dbReference type="Proteomes" id="UP000599523">
    <property type="component" value="Unassembled WGS sequence"/>
</dbReference>
<sequence length="74" mass="7876">MADVRGLASRVKKLERTRGASADMQAWLAQAFDAAIAEGRMCPVDGDVVRHCVLKWVGEGSAKGMAGEGSLIWS</sequence>
<dbReference type="RefSeq" id="WP_168989679.1">
    <property type="nucleotide sequence ID" value="NZ_CAWPHM010000109.1"/>
</dbReference>
<name>A0A972JBI3_9RHOO</name>
<organism evidence="1 2">
    <name type="scientific">Azoarcus taiwanensis</name>
    <dbReference type="NCBI Taxonomy" id="666964"/>
    <lineage>
        <taxon>Bacteria</taxon>
        <taxon>Pseudomonadati</taxon>
        <taxon>Pseudomonadota</taxon>
        <taxon>Betaproteobacteria</taxon>
        <taxon>Rhodocyclales</taxon>
        <taxon>Zoogloeaceae</taxon>
        <taxon>Azoarcus</taxon>
    </lineage>
</organism>
<dbReference type="AlphaFoldDB" id="A0A972JBI3"/>
<dbReference type="EMBL" id="WTVM01000199">
    <property type="protein sequence ID" value="NMG05065.1"/>
    <property type="molecule type" value="Genomic_DNA"/>
</dbReference>